<evidence type="ECO:0000313" key="3">
    <source>
        <dbReference type="Proteomes" id="UP000179627"/>
    </source>
</evidence>
<sequence>MTEARFDEVIHPGTRLSIVALLAAADWVEFAYIRDQLSLSDSALSKQLSTLQDVGYVHLDRETSGQRRRVRARLTTEGRSAFRAHVAALRAIVAAADIRETL</sequence>
<evidence type="ECO:0000259" key="1">
    <source>
        <dbReference type="Pfam" id="PF13601"/>
    </source>
</evidence>
<accession>A0A1S1QGT4</accession>
<dbReference type="EMBL" id="MBLM01000134">
    <property type="protein sequence ID" value="OHV33170.1"/>
    <property type="molecule type" value="Genomic_DNA"/>
</dbReference>
<evidence type="ECO:0000313" key="2">
    <source>
        <dbReference type="EMBL" id="OHV33170.1"/>
    </source>
</evidence>
<dbReference type="InterPro" id="IPR036390">
    <property type="entry name" value="WH_DNA-bd_sf"/>
</dbReference>
<dbReference type="Pfam" id="PF13601">
    <property type="entry name" value="HTH_34"/>
    <property type="match status" value="1"/>
</dbReference>
<keyword evidence="3" id="KW-1185">Reference proteome</keyword>
<dbReference type="InterPro" id="IPR036388">
    <property type="entry name" value="WH-like_DNA-bd_sf"/>
</dbReference>
<dbReference type="PANTHER" id="PTHR37318:SF1">
    <property type="entry name" value="BSL7504 PROTEIN"/>
    <property type="match status" value="1"/>
</dbReference>
<reference evidence="3" key="1">
    <citation type="submission" date="2016-07" db="EMBL/GenBank/DDBJ databases">
        <title>Sequence Frankia sp. strain CcI1.17.</title>
        <authorList>
            <person name="Ghodhbane-Gtari F."/>
            <person name="Swanson E."/>
            <person name="Gueddou A."/>
            <person name="Morris K."/>
            <person name="Hezbri K."/>
            <person name="Ktari A."/>
            <person name="Nouioui I."/>
            <person name="Abebe-Akele F."/>
            <person name="Simpson S."/>
            <person name="Thomas K."/>
            <person name="Gtari M."/>
            <person name="Tisa L.S."/>
            <person name="Hurst S."/>
        </authorList>
    </citation>
    <scope>NUCLEOTIDE SEQUENCE [LARGE SCALE GENOMIC DNA]</scope>
    <source>
        <strain evidence="3">Cc1.17</strain>
    </source>
</reference>
<organism evidence="2 3">
    <name type="scientific">Parafrankia colletiae</name>
    <dbReference type="NCBI Taxonomy" id="573497"/>
    <lineage>
        <taxon>Bacteria</taxon>
        <taxon>Bacillati</taxon>
        <taxon>Actinomycetota</taxon>
        <taxon>Actinomycetes</taxon>
        <taxon>Frankiales</taxon>
        <taxon>Frankiaceae</taxon>
        <taxon>Parafrankia</taxon>
    </lineage>
</organism>
<protein>
    <submittedName>
        <fullName evidence="2">MarR family transcriptional regulator</fullName>
    </submittedName>
</protein>
<dbReference type="SUPFAM" id="SSF46785">
    <property type="entry name" value="Winged helix' DNA-binding domain"/>
    <property type="match status" value="1"/>
</dbReference>
<dbReference type="PANTHER" id="PTHR37318">
    <property type="entry name" value="BSL7504 PROTEIN"/>
    <property type="match status" value="1"/>
</dbReference>
<name>A0A1S1QGT4_9ACTN</name>
<dbReference type="Gene3D" id="1.10.10.10">
    <property type="entry name" value="Winged helix-like DNA-binding domain superfamily/Winged helix DNA-binding domain"/>
    <property type="match status" value="1"/>
</dbReference>
<feature type="domain" description="Winged helix DNA-binding" evidence="1">
    <location>
        <begin position="15"/>
        <end position="93"/>
    </location>
</feature>
<proteinExistence type="predicted"/>
<dbReference type="RefSeq" id="WP_071087345.1">
    <property type="nucleotide sequence ID" value="NZ_MBLM01000134.1"/>
</dbReference>
<comment type="caution">
    <text evidence="2">The sequence shown here is derived from an EMBL/GenBank/DDBJ whole genome shotgun (WGS) entry which is preliminary data.</text>
</comment>
<dbReference type="Proteomes" id="UP000179627">
    <property type="component" value="Unassembled WGS sequence"/>
</dbReference>
<gene>
    <name evidence="2" type="ORF">CC117_23640</name>
</gene>
<dbReference type="InterPro" id="IPR027395">
    <property type="entry name" value="WH_DNA-bd_dom"/>
</dbReference>
<dbReference type="OrthoDB" id="4952043at2"/>
<dbReference type="AlphaFoldDB" id="A0A1S1QGT4"/>